<evidence type="ECO:0000313" key="1">
    <source>
        <dbReference type="EMBL" id="CAA2960242.1"/>
    </source>
</evidence>
<keyword evidence="2" id="KW-1185">Reference proteome</keyword>
<dbReference type="EMBL" id="CACTIH010000378">
    <property type="protein sequence ID" value="CAA2960242.1"/>
    <property type="molecule type" value="Genomic_DNA"/>
</dbReference>
<organism evidence="1 2">
    <name type="scientific">Olea europaea subsp. europaea</name>
    <dbReference type="NCBI Taxonomy" id="158383"/>
    <lineage>
        <taxon>Eukaryota</taxon>
        <taxon>Viridiplantae</taxon>
        <taxon>Streptophyta</taxon>
        <taxon>Embryophyta</taxon>
        <taxon>Tracheophyta</taxon>
        <taxon>Spermatophyta</taxon>
        <taxon>Magnoliopsida</taxon>
        <taxon>eudicotyledons</taxon>
        <taxon>Gunneridae</taxon>
        <taxon>Pentapetalae</taxon>
        <taxon>asterids</taxon>
        <taxon>lamiids</taxon>
        <taxon>Lamiales</taxon>
        <taxon>Oleaceae</taxon>
        <taxon>Oleeae</taxon>
        <taxon>Olea</taxon>
    </lineage>
</organism>
<sequence>MCCTAFRLSKGRPVAACIIYKCLQQWHSFEAERTSIFDRIIQTIGVVVELEELHATLAVTISHSIWENDSVDIIFRYLHFWFGRCSHKYFRSLMCSYLTDDNAAHSATVNTSRLDWPNWNIGVTRPLKCVRFLCTREAIGFLVLCIQQLYRIITMYWDDKYGTHTVYPKIIPFSVDDLSKSMDRFVITDIQPPPLICENSGLSFQRNWSRFLQQIAVQRSAKLVAIFNLKSNGVAHLLNGHFSLDDVAEIIGVWRIGWRYLATELLAGDDDWRQQRKMIAGMVRIGERGEGVFERERNMK</sequence>
<dbReference type="Proteomes" id="UP000594638">
    <property type="component" value="Unassembled WGS sequence"/>
</dbReference>
<dbReference type="OrthoDB" id="6108017at2759"/>
<protein>
    <submittedName>
        <fullName evidence="1">Uncharacterized protein</fullName>
    </submittedName>
</protein>
<accession>A0A8S0Q1X6</accession>
<dbReference type="Gramene" id="OE9A036539T1">
    <property type="protein sequence ID" value="OE9A036539C1"/>
    <property type="gene ID" value="OE9A036539"/>
</dbReference>
<evidence type="ECO:0000313" key="2">
    <source>
        <dbReference type="Proteomes" id="UP000594638"/>
    </source>
</evidence>
<proteinExistence type="predicted"/>
<reference evidence="1 2" key="1">
    <citation type="submission" date="2019-12" db="EMBL/GenBank/DDBJ databases">
        <authorList>
            <person name="Alioto T."/>
            <person name="Alioto T."/>
            <person name="Gomez Garrido J."/>
        </authorList>
    </citation>
    <scope>NUCLEOTIDE SEQUENCE [LARGE SCALE GENOMIC DNA]</scope>
</reference>
<dbReference type="AlphaFoldDB" id="A0A8S0Q1X6"/>
<gene>
    <name evidence="1" type="ORF">OLEA9_A036539</name>
</gene>
<comment type="caution">
    <text evidence="1">The sequence shown here is derived from an EMBL/GenBank/DDBJ whole genome shotgun (WGS) entry which is preliminary data.</text>
</comment>
<name>A0A8S0Q1X6_OLEEU</name>